<dbReference type="AlphaFoldDB" id="A0A939IS43"/>
<evidence type="ECO:0000256" key="1">
    <source>
        <dbReference type="SAM" id="Coils"/>
    </source>
</evidence>
<feature type="coiled-coil region" evidence="1">
    <location>
        <begin position="123"/>
        <end position="221"/>
    </location>
</feature>
<keyword evidence="4" id="KW-1185">Reference proteome</keyword>
<gene>
    <name evidence="3" type="ORF">J0A66_13890</name>
</gene>
<sequence length="304" mass="34684">MKGKIFSLMIAALTAPQLQAAQDLAGLNKELEIMTGIMNTTLRQDRSKGDIRVRSLDATYLTGQGVLFEMNTSGAGLGFSFNFGELFGGVPPAPAAPAVSGGDYQFHIQIDDDELDSRIEEAMEVARDALRENREKLGELREQERELAWEMREYERRKRDLEFEKRHAEGERKKDLNQDTQELETELARLRERQKEVAQYAQELEKEQQQQALKQQEALQQQYKSFLAGFESNVADVLCKYGAGLRTLPQDEHVSLVLKNFMQDPQGGGRQDKIYVFRNQDVQACVTGKLNAQKLLEQVRTYQF</sequence>
<keyword evidence="1" id="KW-0175">Coiled coil</keyword>
<feature type="chain" id="PRO_5037278437" evidence="2">
    <location>
        <begin position="21"/>
        <end position="304"/>
    </location>
</feature>
<organism evidence="3 4">
    <name type="scientific">Bowmanella dokdonensis</name>
    <dbReference type="NCBI Taxonomy" id="751969"/>
    <lineage>
        <taxon>Bacteria</taxon>
        <taxon>Pseudomonadati</taxon>
        <taxon>Pseudomonadota</taxon>
        <taxon>Gammaproteobacteria</taxon>
        <taxon>Alteromonadales</taxon>
        <taxon>Alteromonadaceae</taxon>
        <taxon>Bowmanella</taxon>
    </lineage>
</organism>
<evidence type="ECO:0000256" key="2">
    <source>
        <dbReference type="SAM" id="SignalP"/>
    </source>
</evidence>
<protein>
    <submittedName>
        <fullName evidence="3">Uncharacterized protein</fullName>
    </submittedName>
</protein>
<dbReference type="RefSeq" id="WP_206574435.1">
    <property type="nucleotide sequence ID" value="NZ_JAFKCV010000007.1"/>
</dbReference>
<evidence type="ECO:0000313" key="4">
    <source>
        <dbReference type="Proteomes" id="UP000664654"/>
    </source>
</evidence>
<dbReference type="EMBL" id="JAFKCV010000007">
    <property type="protein sequence ID" value="MBN7826322.1"/>
    <property type="molecule type" value="Genomic_DNA"/>
</dbReference>
<comment type="caution">
    <text evidence="3">The sequence shown here is derived from an EMBL/GenBank/DDBJ whole genome shotgun (WGS) entry which is preliminary data.</text>
</comment>
<proteinExistence type="predicted"/>
<name>A0A939IS43_9ALTE</name>
<reference evidence="3" key="1">
    <citation type="submission" date="2021-03" db="EMBL/GenBank/DDBJ databases">
        <title>novel species isolated from a fishpond in China.</title>
        <authorList>
            <person name="Lu H."/>
            <person name="Cai Z."/>
        </authorList>
    </citation>
    <scope>NUCLEOTIDE SEQUENCE</scope>
    <source>
        <strain evidence="3">JCM 30855</strain>
    </source>
</reference>
<evidence type="ECO:0000313" key="3">
    <source>
        <dbReference type="EMBL" id="MBN7826322.1"/>
    </source>
</evidence>
<keyword evidence="2" id="KW-0732">Signal</keyword>
<dbReference type="Proteomes" id="UP000664654">
    <property type="component" value="Unassembled WGS sequence"/>
</dbReference>
<feature type="signal peptide" evidence="2">
    <location>
        <begin position="1"/>
        <end position="20"/>
    </location>
</feature>
<accession>A0A939IS43</accession>